<dbReference type="OrthoDB" id="418495at2759"/>
<evidence type="ECO:0000256" key="1">
    <source>
        <dbReference type="SAM" id="Coils"/>
    </source>
</evidence>
<feature type="region of interest" description="Disordered" evidence="2">
    <location>
        <begin position="136"/>
        <end position="163"/>
    </location>
</feature>
<dbReference type="Gramene" id="ERM94858">
    <property type="protein sequence ID" value="ERM94858"/>
    <property type="gene ID" value="AMTR_s00009p00100500"/>
</dbReference>
<feature type="region of interest" description="Disordered" evidence="2">
    <location>
        <begin position="16"/>
        <end position="52"/>
    </location>
</feature>
<feature type="compositionally biased region" description="Low complexity" evidence="2">
    <location>
        <begin position="137"/>
        <end position="154"/>
    </location>
</feature>
<dbReference type="Proteomes" id="UP000017836">
    <property type="component" value="Unassembled WGS sequence"/>
</dbReference>
<gene>
    <name evidence="4" type="ORF">AMTR_s00009p00100500</name>
</gene>
<feature type="coiled-coil region" evidence="1">
    <location>
        <begin position="96"/>
        <end position="130"/>
    </location>
</feature>
<protein>
    <recommendedName>
        <fullName evidence="3">Ternary complex factor MIP1 leucine-zipper domain-containing protein</fullName>
    </recommendedName>
</protein>
<accession>W1NH89</accession>
<dbReference type="PANTHER" id="PTHR46248">
    <property type="entry name" value="EXPRESSED PROTEIN"/>
    <property type="match status" value="1"/>
</dbReference>
<dbReference type="PANTHER" id="PTHR46248:SF6">
    <property type="entry name" value="OS03G0859900 PROTEIN"/>
    <property type="match status" value="1"/>
</dbReference>
<dbReference type="KEGG" id="atr:18422772"/>
<keyword evidence="5" id="KW-1185">Reference proteome</keyword>
<feature type="domain" description="Ternary complex factor MIP1 leucine-zipper" evidence="3">
    <location>
        <begin position="46"/>
        <end position="126"/>
    </location>
</feature>
<organism evidence="4 5">
    <name type="scientific">Amborella trichopoda</name>
    <dbReference type="NCBI Taxonomy" id="13333"/>
    <lineage>
        <taxon>Eukaryota</taxon>
        <taxon>Viridiplantae</taxon>
        <taxon>Streptophyta</taxon>
        <taxon>Embryophyta</taxon>
        <taxon>Tracheophyta</taxon>
        <taxon>Spermatophyta</taxon>
        <taxon>Magnoliopsida</taxon>
        <taxon>Amborellales</taxon>
        <taxon>Amborellaceae</taxon>
        <taxon>Amborella</taxon>
    </lineage>
</organism>
<dbReference type="HOGENOM" id="CLU_1236513_0_0_1"/>
<reference evidence="5" key="1">
    <citation type="journal article" date="2013" name="Science">
        <title>The Amborella genome and the evolution of flowering plants.</title>
        <authorList>
            <consortium name="Amborella Genome Project"/>
        </authorList>
    </citation>
    <scope>NUCLEOTIDE SEQUENCE [LARGE SCALE GENOMIC DNA]</scope>
</reference>
<evidence type="ECO:0000313" key="5">
    <source>
        <dbReference type="Proteomes" id="UP000017836"/>
    </source>
</evidence>
<feature type="compositionally biased region" description="Basic and acidic residues" evidence="2">
    <location>
        <begin position="190"/>
        <end position="206"/>
    </location>
</feature>
<dbReference type="STRING" id="13333.W1NH89"/>
<evidence type="ECO:0000313" key="4">
    <source>
        <dbReference type="EMBL" id="ERM94858.1"/>
    </source>
</evidence>
<evidence type="ECO:0000256" key="2">
    <source>
        <dbReference type="SAM" id="MobiDB-lite"/>
    </source>
</evidence>
<proteinExistence type="predicted"/>
<dbReference type="AlphaFoldDB" id="W1NH89"/>
<feature type="region of interest" description="Disordered" evidence="2">
    <location>
        <begin position="190"/>
        <end position="224"/>
    </location>
</feature>
<feature type="compositionally biased region" description="Basic and acidic residues" evidence="2">
    <location>
        <begin position="42"/>
        <end position="52"/>
    </location>
</feature>
<evidence type="ECO:0000259" key="3">
    <source>
        <dbReference type="Pfam" id="PF14389"/>
    </source>
</evidence>
<dbReference type="Pfam" id="PF14389">
    <property type="entry name" value="Lzipper-MIP1"/>
    <property type="match status" value="1"/>
</dbReference>
<dbReference type="InterPro" id="IPR025757">
    <property type="entry name" value="MIP1_Leuzipper"/>
</dbReference>
<keyword evidence="1" id="KW-0175">Coiled coil</keyword>
<dbReference type="EMBL" id="KI397501">
    <property type="protein sequence ID" value="ERM94858.1"/>
    <property type="molecule type" value="Genomic_DNA"/>
</dbReference>
<sequence length="224" mass="25873">MALMSLLEGRRSFAGPRRSVDADSYANGRILPRPPSSPLGNRKQEGQQKRVELDQEVEKLRKILDHEEKVHKVLQDAFRHEPGNHFPLPRFLPPQVKQLLDELTMVEEEIIRLETELNTLRQDLHQGNRNLTKFKSQEFQPQHQQQEQQRPKSQGGHSRHGSLDCSTEIRTMLFISRAINGSCVIPARNSKTEVPKKTQTLRDTKKANVRKSLQSKLPPRYPKI</sequence>
<name>W1NH89_AMBTC</name>